<sequence length="103" mass="11492">MNDIKYFILVVTLIFRFVFSQCDSAFTYFNSIPGSVNILAGDSCFYDQDLEALNDLISLNQLQYDSALDLGTQTWLSGRLKILVAGNYGNSTGVNDTIYTLPE</sequence>
<accession>A0A382KLK2</accession>
<organism evidence="1">
    <name type="scientific">marine metagenome</name>
    <dbReference type="NCBI Taxonomy" id="408172"/>
    <lineage>
        <taxon>unclassified sequences</taxon>
        <taxon>metagenomes</taxon>
        <taxon>ecological metagenomes</taxon>
    </lineage>
</organism>
<proteinExistence type="predicted"/>
<reference evidence="1" key="1">
    <citation type="submission" date="2018-05" db="EMBL/GenBank/DDBJ databases">
        <authorList>
            <person name="Lanie J.A."/>
            <person name="Ng W.-L."/>
            <person name="Kazmierczak K.M."/>
            <person name="Andrzejewski T.M."/>
            <person name="Davidsen T.M."/>
            <person name="Wayne K.J."/>
            <person name="Tettelin H."/>
            <person name="Glass J.I."/>
            <person name="Rusch D."/>
            <person name="Podicherti R."/>
            <person name="Tsui H.-C.T."/>
            <person name="Winkler M.E."/>
        </authorList>
    </citation>
    <scope>NUCLEOTIDE SEQUENCE</scope>
</reference>
<gene>
    <name evidence="1" type="ORF">METZ01_LOCUS277177</name>
</gene>
<name>A0A382KLK2_9ZZZZ</name>
<protein>
    <submittedName>
        <fullName evidence="1">Uncharacterized protein</fullName>
    </submittedName>
</protein>
<feature type="non-terminal residue" evidence="1">
    <location>
        <position position="103"/>
    </location>
</feature>
<dbReference type="EMBL" id="UINC01080927">
    <property type="protein sequence ID" value="SVC24323.1"/>
    <property type="molecule type" value="Genomic_DNA"/>
</dbReference>
<dbReference type="AlphaFoldDB" id="A0A382KLK2"/>
<evidence type="ECO:0000313" key="1">
    <source>
        <dbReference type="EMBL" id="SVC24323.1"/>
    </source>
</evidence>